<dbReference type="EMBL" id="JAPHNI010000653">
    <property type="protein sequence ID" value="KAJ8109126.1"/>
    <property type="molecule type" value="Genomic_DNA"/>
</dbReference>
<name>A0ACC2I2Z3_9PLEO</name>
<protein>
    <submittedName>
        <fullName evidence="1">Uncharacterized protein</fullName>
    </submittedName>
</protein>
<organism evidence="1 2">
    <name type="scientific">Boeremia exigua</name>
    <dbReference type="NCBI Taxonomy" id="749465"/>
    <lineage>
        <taxon>Eukaryota</taxon>
        <taxon>Fungi</taxon>
        <taxon>Dikarya</taxon>
        <taxon>Ascomycota</taxon>
        <taxon>Pezizomycotina</taxon>
        <taxon>Dothideomycetes</taxon>
        <taxon>Pleosporomycetidae</taxon>
        <taxon>Pleosporales</taxon>
        <taxon>Pleosporineae</taxon>
        <taxon>Didymellaceae</taxon>
        <taxon>Boeremia</taxon>
    </lineage>
</organism>
<sequence>MAAPLHENGMAIVVSAIGLCAKRLGQRGLAVTQVRQRDLAVTALVVSCVFVAPSPQGLIIHPPQIHETPPVEDLKSFHLSFLDQNAVRVYTQTLCIFPFPNQNNAEAAIHALDDGLHLTVQKFPFLAGILSLACERSGRLQLRYPANVASRQAIEGLFAAKQILMDDFPHPYDELKRAGMPPSAFKSATFLPDDFTNFPGVPANGEGLCDFGKSDAPVMRVQACFIPGGLVLSIYIHHSVLDFHGISTFWESLAANVSRVAQMHGTRNLEPVPPSVADYQSSLRVKLDERVSCDKVQHASADCYCDGVFPYKKTLPADTECTQRLFVMPAARIREYRERLRPHLPASSSPTLCNVLAALVWTHVTRARAARLTKHGYAETNCGVATDLRRRWQPPVGADYTGNCALFSKSTAEISDLTAEECVTDKTILHVIKKIKSTITGVNNDWIDRHFAFFKGIGKIEDTECALALKFGSDCYITSWLNFGADYCWGIPGTDLADGSLGGRPEFIRRAYGPGDGGIIFLPRRRHIANDVEAPFEILVRLAKEDMDRVLKEDGGLCSWSEAVVL</sequence>
<evidence type="ECO:0000313" key="1">
    <source>
        <dbReference type="EMBL" id="KAJ8109126.1"/>
    </source>
</evidence>
<accession>A0ACC2I2Z3</accession>
<keyword evidence="2" id="KW-1185">Reference proteome</keyword>
<comment type="caution">
    <text evidence="1">The sequence shown here is derived from an EMBL/GenBank/DDBJ whole genome shotgun (WGS) entry which is preliminary data.</text>
</comment>
<reference evidence="1" key="1">
    <citation type="submission" date="2022-11" db="EMBL/GenBank/DDBJ databases">
        <title>Genome Sequence of Boeremia exigua.</title>
        <authorList>
            <person name="Buettner E."/>
        </authorList>
    </citation>
    <scope>NUCLEOTIDE SEQUENCE</scope>
    <source>
        <strain evidence="1">CU02</strain>
    </source>
</reference>
<gene>
    <name evidence="1" type="ORF">OPT61_g7686</name>
</gene>
<proteinExistence type="predicted"/>
<evidence type="ECO:0000313" key="2">
    <source>
        <dbReference type="Proteomes" id="UP001153331"/>
    </source>
</evidence>
<dbReference type="Proteomes" id="UP001153331">
    <property type="component" value="Unassembled WGS sequence"/>
</dbReference>